<feature type="repeat" description="PPR" evidence="4">
    <location>
        <begin position="1417"/>
        <end position="1451"/>
    </location>
</feature>
<reference evidence="7" key="2">
    <citation type="submission" date="2018-05" db="EMBL/GenBank/DDBJ databases">
        <title>OpunRS2 (Oryza punctata Reference Sequence Version 2).</title>
        <authorList>
            <person name="Zhang J."/>
            <person name="Kudrna D."/>
            <person name="Lee S."/>
            <person name="Talag J."/>
            <person name="Welchert J."/>
            <person name="Wing R.A."/>
        </authorList>
    </citation>
    <scope>NUCLEOTIDE SEQUENCE [LARGE SCALE GENOMIC DNA]</scope>
</reference>
<feature type="domain" description="Smr" evidence="6">
    <location>
        <begin position="450"/>
        <end position="528"/>
    </location>
</feature>
<feature type="repeat" description="PPR" evidence="4">
    <location>
        <begin position="1068"/>
        <end position="1102"/>
    </location>
</feature>
<feature type="compositionally biased region" description="Basic and acidic residues" evidence="5">
    <location>
        <begin position="56"/>
        <end position="65"/>
    </location>
</feature>
<accession>A0A0E0L8Z8</accession>
<feature type="repeat" description="PPR" evidence="4">
    <location>
        <begin position="1627"/>
        <end position="1661"/>
    </location>
</feature>
<feature type="region of interest" description="Disordered" evidence="5">
    <location>
        <begin position="56"/>
        <end position="75"/>
    </location>
</feature>
<dbReference type="eggNOG" id="KOG2401">
    <property type="taxonomic scope" value="Eukaryota"/>
</dbReference>
<feature type="repeat" description="PPR" evidence="4">
    <location>
        <begin position="1033"/>
        <end position="1067"/>
    </location>
</feature>
<evidence type="ECO:0000256" key="3">
    <source>
        <dbReference type="ARBA" id="ARBA00022946"/>
    </source>
</evidence>
<dbReference type="PANTHER" id="PTHR47447">
    <property type="entry name" value="OS03G0856100 PROTEIN"/>
    <property type="match status" value="1"/>
</dbReference>
<feature type="repeat" description="PPR" evidence="4">
    <location>
        <begin position="786"/>
        <end position="820"/>
    </location>
</feature>
<feature type="repeat" description="PPR" evidence="4">
    <location>
        <begin position="1662"/>
        <end position="1696"/>
    </location>
</feature>
<feature type="repeat" description="PPR" evidence="4">
    <location>
        <begin position="1592"/>
        <end position="1626"/>
    </location>
</feature>
<dbReference type="Pfam" id="PF01535">
    <property type="entry name" value="PPR"/>
    <property type="match status" value="2"/>
</dbReference>
<dbReference type="eggNOG" id="KOG4197">
    <property type="taxonomic scope" value="Eukaryota"/>
</dbReference>
<feature type="repeat" description="PPR" evidence="4">
    <location>
        <begin position="1487"/>
        <end position="1521"/>
    </location>
</feature>
<dbReference type="InterPro" id="IPR002625">
    <property type="entry name" value="Smr_dom"/>
</dbReference>
<feature type="repeat" description="PPR" evidence="4">
    <location>
        <begin position="1452"/>
        <end position="1486"/>
    </location>
</feature>
<dbReference type="HOGENOM" id="CLU_001756_0_0_1"/>
<evidence type="ECO:0000313" key="7">
    <source>
        <dbReference type="EnsemblPlants" id="OPUNC06G06030.1"/>
    </source>
</evidence>
<dbReference type="InterPro" id="IPR002885">
    <property type="entry name" value="PPR_rpt"/>
</dbReference>
<feature type="repeat" description="PPR" evidence="4">
    <location>
        <begin position="963"/>
        <end position="997"/>
    </location>
</feature>
<evidence type="ECO:0000256" key="5">
    <source>
        <dbReference type="SAM" id="MobiDB-lite"/>
    </source>
</evidence>
<feature type="repeat" description="PPR" evidence="4">
    <location>
        <begin position="998"/>
        <end position="1032"/>
    </location>
</feature>
<protein>
    <recommendedName>
        <fullName evidence="6">Smr domain-containing protein</fullName>
    </recommendedName>
</protein>
<dbReference type="Gramene" id="OPUNC06G06030.1">
    <property type="protein sequence ID" value="OPUNC06G06030.1"/>
    <property type="gene ID" value="OPUNC06G06030"/>
</dbReference>
<evidence type="ECO:0000256" key="1">
    <source>
        <dbReference type="ARBA" id="ARBA00007626"/>
    </source>
</evidence>
<feature type="repeat" description="PPR" evidence="4">
    <location>
        <begin position="1522"/>
        <end position="1556"/>
    </location>
</feature>
<comment type="similarity">
    <text evidence="1">Belongs to the PPR family. P subfamily.</text>
</comment>
<dbReference type="InterPro" id="IPR036063">
    <property type="entry name" value="Smr_dom_sf"/>
</dbReference>
<dbReference type="SMART" id="SM00463">
    <property type="entry name" value="SMR"/>
    <property type="match status" value="2"/>
</dbReference>
<feature type="region of interest" description="Disordered" evidence="5">
    <location>
        <begin position="629"/>
        <end position="656"/>
    </location>
</feature>
<dbReference type="Pfam" id="PF08590">
    <property type="entry name" value="DUF1771"/>
    <property type="match status" value="1"/>
</dbReference>
<evidence type="ECO:0000259" key="6">
    <source>
        <dbReference type="PROSITE" id="PS50828"/>
    </source>
</evidence>
<dbReference type="NCBIfam" id="TIGR00756">
    <property type="entry name" value="PPR"/>
    <property type="match status" value="12"/>
</dbReference>
<organism evidence="7">
    <name type="scientific">Oryza punctata</name>
    <name type="common">Red rice</name>
    <dbReference type="NCBI Taxonomy" id="4537"/>
    <lineage>
        <taxon>Eukaryota</taxon>
        <taxon>Viridiplantae</taxon>
        <taxon>Streptophyta</taxon>
        <taxon>Embryophyta</taxon>
        <taxon>Tracheophyta</taxon>
        <taxon>Spermatophyta</taxon>
        <taxon>Magnoliopsida</taxon>
        <taxon>Liliopsida</taxon>
        <taxon>Poales</taxon>
        <taxon>Poaceae</taxon>
        <taxon>BOP clade</taxon>
        <taxon>Oryzoideae</taxon>
        <taxon>Oryzeae</taxon>
        <taxon>Oryzinae</taxon>
        <taxon>Oryza</taxon>
    </lineage>
</organism>
<proteinExistence type="inferred from homology"/>
<dbReference type="PROSITE" id="PS51375">
    <property type="entry name" value="PPR"/>
    <property type="match status" value="18"/>
</dbReference>
<dbReference type="PANTHER" id="PTHR47447:SF26">
    <property type="entry name" value="CHLOROPLAST RNA SPLICING4"/>
    <property type="match status" value="1"/>
</dbReference>
<dbReference type="Proteomes" id="UP000026962">
    <property type="component" value="Chromosome 6"/>
</dbReference>
<dbReference type="Pfam" id="PF13812">
    <property type="entry name" value="PPR_3"/>
    <property type="match status" value="4"/>
</dbReference>
<dbReference type="InterPro" id="IPR041806">
    <property type="entry name" value="CID5/6/7_CUE"/>
</dbReference>
<name>A0A0E0L8Z8_ORYPU</name>
<evidence type="ECO:0000256" key="2">
    <source>
        <dbReference type="ARBA" id="ARBA00022737"/>
    </source>
</evidence>
<reference evidence="7" key="1">
    <citation type="submission" date="2015-04" db="UniProtKB">
        <authorList>
            <consortium name="EnsemblPlants"/>
        </authorList>
    </citation>
    <scope>IDENTIFICATION</scope>
</reference>
<dbReference type="PROSITE" id="PS50828">
    <property type="entry name" value="SMR"/>
    <property type="match status" value="1"/>
</dbReference>
<dbReference type="SUPFAM" id="SSF160443">
    <property type="entry name" value="SMR domain-like"/>
    <property type="match status" value="1"/>
</dbReference>
<dbReference type="InterPro" id="IPR057027">
    <property type="entry name" value="TPR_mt"/>
</dbReference>
<dbReference type="STRING" id="4537.A0A0E0L8Z8"/>
<dbReference type="InterPro" id="IPR013899">
    <property type="entry name" value="DUF1771"/>
</dbReference>
<feature type="repeat" description="PPR" evidence="4">
    <location>
        <begin position="1557"/>
        <end position="1591"/>
    </location>
</feature>
<keyword evidence="2" id="KW-0677">Repeat</keyword>
<dbReference type="CDD" id="cd14371">
    <property type="entry name" value="CUE_CID7_like"/>
    <property type="match status" value="1"/>
</dbReference>
<feature type="repeat" description="PPR" evidence="4">
    <location>
        <begin position="858"/>
        <end position="892"/>
    </location>
</feature>
<feature type="repeat" description="PPR" evidence="4">
    <location>
        <begin position="1347"/>
        <end position="1381"/>
    </location>
</feature>
<dbReference type="Pfam" id="PF23276">
    <property type="entry name" value="TPR_24"/>
    <property type="match status" value="1"/>
</dbReference>
<keyword evidence="8" id="KW-1185">Reference proteome</keyword>
<keyword evidence="3" id="KW-0809">Transit peptide</keyword>
<feature type="repeat" description="PPR" evidence="4">
    <location>
        <begin position="893"/>
        <end position="927"/>
    </location>
</feature>
<evidence type="ECO:0000256" key="4">
    <source>
        <dbReference type="PROSITE-ProRule" id="PRU00708"/>
    </source>
</evidence>
<feature type="repeat" description="PPR" evidence="4">
    <location>
        <begin position="821"/>
        <end position="857"/>
    </location>
</feature>
<dbReference type="EnsemblPlants" id="OPUNC06G06030.1">
    <property type="protein sequence ID" value="OPUNC06G06030.1"/>
    <property type="gene ID" value="OPUNC06G06030"/>
</dbReference>
<evidence type="ECO:0000313" key="8">
    <source>
        <dbReference type="Proteomes" id="UP000026962"/>
    </source>
</evidence>
<feature type="repeat" description="PPR" evidence="4">
    <location>
        <begin position="928"/>
        <end position="962"/>
    </location>
</feature>
<sequence length="2009" mass="223620">MTSLNKVSNGDTRSMLPNKVTALNPNAAEFVPSCIRPSFESSSVSDVSKADLRASGKTILDRSESSKSNNSDDEAHQFWRKQLPDDIIPDFSFEKIEQEPEELSLAGLSLNAPPFYGTTASRFSREHDLSSQANKSLELGHTSLLYEDNSQASFPSMGSSNWEQSFVGDLHFTNGNQGLHYDSESAAGFSDSFASEYAAATDGVLDPLAYLASQFPDFSAESLAELYYANGCDFNHTIEILTQLEMQVDATSNQTLTPRTPNFSTGDFPALPTVEDQNGFSKGNADILSIFNGRSSPSVSTGTGDFVSAVRKLASQNSGHWKYKKGPEYGNGVSTVSVPKQYSSTTKTSSGNKFQSVSSARAAPWLETGDAVANMYSESREEARDFARIRNACFEQARQAYLIGNKALAKELSMKGQTYNTQMKASHEKAREAIYRQRNPSSQRGSDRLIDLHGLHVNEAIHILKVELGALKSTARATGERMQVMICVGTGHHTKGSRTARLPIAVEQFLLEEGLHYTQAQPGLLRVVKQGRPREEKYLALDYPLKLPNVIISTLPPPPPCATDPPPNAMPLMAVASQPFLSSTRHIRRATVATAAASSSPDDFDYPLADPSVRWPHLRFPHLPSPRFPAGISAPVARPEEEEEEEEAAGPSSAAAAAALEPLDARAHRGRVKKLSKLALRRARDWRARVAGLADRVLALSPGAPVGDVLDDARPTPDELAFVVRAVGVTSWRRALDAFEWLVASGGGGRSPGPRVVAVVLGVLGRARQDAPAEEVFLRFAREGATVQVFNAMMGVYARSGRFDDARQLLDAMRDQDIEPDLVSFNTLINARAKSGCLAAGVALELLHEVRQAGLRPDAITYNTLITACSQSSNLDDAVAVFEEMIASECRPDLWTYNAMVSVHGRCGKAQEAELMFKELVEKGFQPDAVTYNSLLYAFAKEGDVERVERVCKELVKTGFKKDGITYNTMIHMYGKMGRLDLALGLYDEMRAIGCTPDAVTYTVLVDSLGKMDRISEAGKVLEEMADAGLKPTLVTFSALICAYAKSGRQDDAERTFDRMVESGVKPDRLAYLVMLDVFARSDETRKLMVLYRAMIKDGYRPDDGLYQVLLAALAKGNERDEIEGVIQDMEAVFEMNPLVISSILIKAKCISQGTSLLKMACLQGYEPDGKSVLSILDAYEKMGKHEEGLSLLECIRQHVPNSHNLISECSIMLLCKNKKIVDAIQEYSRMQMLKRGSFGQDCDLYEYLITYLEEAELFPEACQVFCDMQFLGIVPSQKIYQSIIYTYCRLGFPETAYQLMDDAVRSDISLNILSCRVAMIEAYGKLKLWQQAENFVKGLKQESGVDRRIWNALIHAYAESGLYEHARAIFDIMIKKGPLPTVESVNGMMRALIVDGRLDELYVVVQELQDLDIKISKSTVLLMLEAFAKVGDVFEVMKIYNGMKAAGYLPNMHIYRIMISLLCHNKRFRDVELMVADMEGAGFKPDLVVLNTLLLMYTGTGNFDRTIEVYHGILEAGLEPDEDTYNTLIVMYSRNFRPEEGFTLLNEMGKRGLKPKLESYKILLAASGKAKLWEQADLLFEEMRTKGYRLNRSIYHMMMKIYRNARNHSKAEHLLSAMKEDGIEPTIATMHILMTSYGTAGHPDEAERVLNSLKSSNLEISTLPYSTVLDAYLRNRDYSLGITKLLEMKRDGVEPDHQVWTSFIRAASLCEQTDDAILLLKSLQDCGFDLPIRLLTERTPCLFTEVDSFLEKLGVLEDSASLNFVNALEDLLWAFERRATASWIFQLAVNRSIYHHNIFRVEEKDWGADLRKLSAGAALVALTLWLDQMQDASLQGAPESPKSIVLVTGEGEYNMVSLRKTIRAYLLEMGSPFLPCRSRSGRFVVKAYSLKMWLKDSPFCLDLELKDAPALPKTNSMKLTEGYFMRAGLVPVFKDIHERLGEVWPKKFSRLALLSEESRDEVIKADIKGRKEKLEKMKKQGLAIVKRSKRGPWRGKFVKQQSTQEVLK</sequence>
<dbReference type="Gene3D" id="1.25.40.10">
    <property type="entry name" value="Tetratricopeptide repeat domain"/>
    <property type="match status" value="8"/>
</dbReference>
<dbReference type="SUPFAM" id="SSF48452">
    <property type="entry name" value="TPR-like"/>
    <property type="match status" value="2"/>
</dbReference>
<dbReference type="InterPro" id="IPR011990">
    <property type="entry name" value="TPR-like_helical_dom_sf"/>
</dbReference>
<dbReference type="Pfam" id="PF13041">
    <property type="entry name" value="PPR_2"/>
    <property type="match status" value="3"/>
</dbReference>
<dbReference type="SMART" id="SM01162">
    <property type="entry name" value="DUF1771"/>
    <property type="match status" value="1"/>
</dbReference>
<dbReference type="Gene3D" id="3.30.1370.110">
    <property type="match status" value="1"/>
</dbReference>